<dbReference type="PROSITE" id="PS51832">
    <property type="entry name" value="HD_GYP"/>
    <property type="match status" value="1"/>
</dbReference>
<dbReference type="OrthoDB" id="9759601at2"/>
<evidence type="ECO:0000313" key="3">
    <source>
        <dbReference type="Proteomes" id="UP000018890"/>
    </source>
</evidence>
<dbReference type="EMBL" id="BAUT01000020">
    <property type="protein sequence ID" value="GAE26192.1"/>
    <property type="molecule type" value="Genomic_DNA"/>
</dbReference>
<dbReference type="InterPro" id="IPR037522">
    <property type="entry name" value="HD_GYP_dom"/>
</dbReference>
<dbReference type="SUPFAM" id="SSF109604">
    <property type="entry name" value="HD-domain/PDEase-like"/>
    <property type="match status" value="1"/>
</dbReference>
<dbReference type="Pfam" id="PF13487">
    <property type="entry name" value="HD_5"/>
    <property type="match status" value="1"/>
</dbReference>
<organism evidence="2 3">
    <name type="scientific">Halalkalibacter wakoensis JCM 9140</name>
    <dbReference type="NCBI Taxonomy" id="1236970"/>
    <lineage>
        <taxon>Bacteria</taxon>
        <taxon>Bacillati</taxon>
        <taxon>Bacillota</taxon>
        <taxon>Bacilli</taxon>
        <taxon>Bacillales</taxon>
        <taxon>Bacillaceae</taxon>
        <taxon>Halalkalibacter</taxon>
    </lineage>
</organism>
<name>W4Q2H2_9BACI</name>
<gene>
    <name evidence="2" type="ORF">JCM9140_2229</name>
</gene>
<dbReference type="PANTHER" id="PTHR43155:SF2">
    <property type="entry name" value="CYCLIC DI-GMP PHOSPHODIESTERASE PA4108"/>
    <property type="match status" value="1"/>
</dbReference>
<dbReference type="RefSeq" id="WP_034745475.1">
    <property type="nucleotide sequence ID" value="NZ_BAUT01000020.1"/>
</dbReference>
<dbReference type="InterPro" id="IPR003607">
    <property type="entry name" value="HD/PDEase_dom"/>
</dbReference>
<dbReference type="PANTHER" id="PTHR43155">
    <property type="entry name" value="CYCLIC DI-GMP PHOSPHODIESTERASE PA4108-RELATED"/>
    <property type="match status" value="1"/>
</dbReference>
<dbReference type="Gene3D" id="1.10.3210.10">
    <property type="entry name" value="Hypothetical protein af1432"/>
    <property type="match status" value="1"/>
</dbReference>
<protein>
    <recommendedName>
        <fullName evidence="1">HD-GYP domain-containing protein</fullName>
    </recommendedName>
</protein>
<accession>W4Q2H2</accession>
<evidence type="ECO:0000259" key="1">
    <source>
        <dbReference type="PROSITE" id="PS51832"/>
    </source>
</evidence>
<dbReference type="AlphaFoldDB" id="W4Q2H2"/>
<proteinExistence type="predicted"/>
<feature type="domain" description="HD-GYP" evidence="1">
    <location>
        <begin position="117"/>
        <end position="317"/>
    </location>
</feature>
<comment type="caution">
    <text evidence="2">The sequence shown here is derived from an EMBL/GenBank/DDBJ whole genome shotgun (WGS) entry which is preliminary data.</text>
</comment>
<dbReference type="CDD" id="cd00077">
    <property type="entry name" value="HDc"/>
    <property type="match status" value="1"/>
</dbReference>
<dbReference type="STRING" id="1236970.JCM9140_2229"/>
<dbReference type="Proteomes" id="UP000018890">
    <property type="component" value="Unassembled WGS sequence"/>
</dbReference>
<keyword evidence="3" id="KW-1185">Reference proteome</keyword>
<evidence type="ECO:0000313" key="2">
    <source>
        <dbReference type="EMBL" id="GAE26192.1"/>
    </source>
</evidence>
<sequence length="362" mass="41073">MKVRPNQLIEGCILSKDVQGLTDLPIMKKNTVLTDQHIELISLFLVSTVDVEPVLANGESFKPAVVIEEEIEDKPTKKQPLGYVYLYLETVKQFKKMFLNWQAGEKVQMVKIRELFLPLFETIIDKPENLLKLHHYSTKEDYFYHHSVYTGILSVYLGYKLKYTKGEWLQIGFSAVLADTGMTKISPSILKKPGHLTVAEFEEIKKHPIHSYNMLKGVTGISDAVLLAVLQHHERPDGSGYPLGAGDQKLHKFSKVIAVADVYHAMTSERYYRNKRSPFQVLEDISKNQFGKFDLKVVQTLSESLVVVAVGSRVKLSNGKEAEIVFFEQEAPTRPMVKLVDTGDIIQLTKESSTFIEEIIKV</sequence>
<reference evidence="2" key="1">
    <citation type="journal article" date="2014" name="Genome Announc.">
        <title>Draft Genome Sequences of Three Alkaliphilic Bacillus Strains, Bacillus wakoensis JCM 9140T, Bacillus akibai JCM 9157T, and Bacillus hemicellulosilyticus JCM 9152T.</title>
        <authorList>
            <person name="Yuki M."/>
            <person name="Oshima K."/>
            <person name="Suda W."/>
            <person name="Oshida Y."/>
            <person name="Kitamura K."/>
            <person name="Iida T."/>
            <person name="Hattori M."/>
            <person name="Ohkuma M."/>
        </authorList>
    </citation>
    <scope>NUCLEOTIDE SEQUENCE [LARGE SCALE GENOMIC DNA]</scope>
    <source>
        <strain evidence="2">JCM 9140</strain>
    </source>
</reference>